<feature type="domain" description="RING-type" evidence="5">
    <location>
        <begin position="2097"/>
        <end position="2134"/>
    </location>
</feature>
<dbReference type="InterPro" id="IPR031248">
    <property type="entry name" value="RNF213"/>
</dbReference>
<dbReference type="SUPFAM" id="SSF52540">
    <property type="entry name" value="P-loop containing nucleoside triphosphate hydrolases"/>
    <property type="match status" value="2"/>
</dbReference>
<dbReference type="GO" id="GO:0016887">
    <property type="term" value="F:ATP hydrolysis activity"/>
    <property type="evidence" value="ECO:0007669"/>
    <property type="project" value="InterPro"/>
</dbReference>
<sequence length="2953" mass="334134">IQYRLVVICSSENEYKSRIVAALDKYHKSPLNTEVSTIRKYLLAKLKVDEENNTRPASVVDYERCSVRVVKSWRAGIGKTLYKTRMVENLQQQISNMENSITIPLHEKTLNNDEIMDIFKDEISPPQDYRPRIFHIDISHEVQEGVDAFLFQLLILGCIGHSSGYVWRRSELDYYIIESMPLLARDTDAKDKEVGKLKCLHHCLDILPYVTCRSPQDSLDILNNTRVPKDHTTHDRLFDNIEFQSDTFQRPYQYLKRLDNNQKFDGVDPDKVEGDERNCLTVLISHCGIMDPSWSELYHFVSFLNKQLQDFEVSAFCGLAAMEDLPGFSKFVLRFLIQMSRDFSTRSLEVSEESPIQMLKREINPDEGDDDVVQQYKMRRTWETSPHPYLFFNPDHHSMTFLGFNIEKRTGNLVDLQTGTVLEKKIMQTNLFDALQRNKVNLAENFDALKRSEQITKLCNVMGLDTPHDPDETYELTTDNVKKILAIYMRFKCHIPVIIMGETGCGKTRLIKFMCALQQPPGVKVENMILMKVHGGTKPSDIVKKVQLAEVVAMDNAQKYKNMDTVLFFDEANTTEAIGVIKEIMCDKSLGGKPINLHERLKIVAACNPYRKHSDELIKRLEQAGLGYHVDADKTTDKLGRVPMRRLVYRVQPLPQSMLPLVWDFGQLKTEVEEMYIKQMVRRYVKNGELPDIQGLEAVLSKILTVSQDFMRQQKDECSFVSLRDVERVLQVMSWFFRQSNEDQLLFRRMRGELEDSDSDTETDSDDELAEEILPPQINEITRSLILSLGVCYHACLKNREEYRDTVAKYFKQPLLLVGGADKIEDEISNCQSVFLNSVSLAPNIARNQALKENVFMMIVCIELRIPMFLVGKPGSSKSLAKTIVADAMQGNAAQDDLFKNYKQVQMVSYQCSPLSVPEGIVGMFRQCANFQKDKPLDRFVSIVVLDEIGLAEDSPRMPLKTLHPLLEDGCPDDEKPEKYKKVAFIGISNWALDPAKMNRGILVQREVPDITELIESAEGICTTKKQRILKYIKPLIPDLAESYLALFKEASTEMREFFGLRDFYSLLKMLYGFLSRSRKKPSWLQLKHSILRNFGGLENVKPVDIFYDKLSHLVDKDEEPRDDDPDCTSAGMIQACLTGDKMSNSETRYMLLLTENYGALTILQQKIFTIENAVVIFGSSFRSDQEYTQVCRNINRIKVCMETGSTVILLNLENLYESLYDALNQYYVEFGDERYVDLGLGTHRVKCRVHRAFRLIVVAEKQIVYDKFPIPLINRLEKHFLSLKTMLTPYQLELTVKLQKWAQQFCEVTVPLDMRYLIKKKETKKIGDVFMGYHDDTCAAIILHVCQELECTELTTAQMEKQIMTDAETMLLWCATPSGVVDLEDEQFLYTYFLDQHHESLEDYMHYKIVEQELHSIRSQITTNSKLLSVADIEILCKVIPIQRKNVELLNLQSFDTEQQFSRQIKAFFDKEDTTKDLLLIIQCDSGDQNNDLIACARNTLQDELQQIHDQTLNVHVVFLIQLPGIAGSSFTGFQCGLWHSVHIDDIHPPPLELPSIADMYGMSVSALLDSKGDNLNVRERQPEEQDRERLERAEDIDLTDIHLEEKIIRRSFAPTRQFNIEYLIEKCIQPAVGNVKDSESESSRAIERLTLILNCIHNDTGEMTILSGLTKHLTCILKEKEKIAQRVNNWLAREAAKPENVNRPGTFRNFALQCLESKVIPVLAGIIAFIDTNKNLDILANTNRNDWQFHLWSQILNSPELTNLKYSLMVSPTRHKELHEVSVKTTSLDGKLFSASMPFSWIIFGQIEEVLRKTIDAKDMKDSDFDVVVKASEIFQSIPLGKLLDSIEGTYIHDVLKAYLKDFIHMVYPVQSEEECSLMCENVVIGCRQLIRGEFGRILPSIVGCHMTFIQHDTRFKNFSNIVHVWPECSQKTLDYQQKQTTAHLVTQDEITIDILALHMLMGKLEPHREELNMTEGRTKWMRLMCDYRPVVERIFGHFNQEFEDKDCQYGERCAKGIEEARYQWTRAVVVKLLIEHVCTTGKESLDIKRCMTLWGLLREKADMKTIKSLQKVEGFLKLCNKDIATQCFGQQDKCTQCEMLIEGAPVRLPCDHVVCRKCFHGLVATEDFACPKQDCQEIFPKDLDPSTSDTKLEMKKYYDFRRRCNSFFMEVVSQLCFAAGTPPSKEVIDKLLSYITGHSRTKRAERIVSKELTIFEDSIDPTPVVRSFLLQQLMQTSSDNEIHQYLSAYFTSASDLVKTSGDPHQLVELCLLVLQCMEDSLHQQFDQDEHIAAATQMLREAVPNIASDNDILDKIGHISKVRFSLTVVAKYIHKLYGTSKKSMPDASMRSLFEEAARLCDECNSPWPSPYVSIPGSDYLLDGSLPLSPPQTTSTLTGVSTTVSGNATYPTLSQGSAMHFGGGVPTSTSVTHTLSRPVNSAGTISSVPGTAMGLNLPGSRPPLSYCGYMLPNTGTQPLPSWSQPPWPQSYPYGGFMPNQPGFWPYRDNFYGPPSGVATAPPLAPALPVAVSLTSAVAPSTTVPDSQASSSSHGTQVSDHASPLDGLQKLLLDFGESFKAEFSTLSSRMTLLENRVSSHQPSPAKSVECDEREDDELSVSPGSHERAFLTDEDVESSSSPKVSKTAPEPSSKSAQQPPTKETEDPPSLKDLRDKVYTLMRDEAHIPFASPSKPKKPSSTFEASCGISQDTVTSHNSFPESGHMAFALQFINEGIANSASEKVANNNISGFGMSSFSDQVKYKDFDIFDSSLGRLVPSCDKSMSSLLGKKPVDGLRLTQPVWSKTENLLRSASQVLGTAEHFLAATGHLLNSEDSVVPAEVRSFLLQLDKALGSSQLLLMGSIANCTLSKRAEFLENISIAEPLKDSLLKSPLSDKMFGLPLQRVQEELSKNPPPVKVSVQVTNGKRSVNATSSSTSTSASGGPPSSAKEKEE</sequence>
<dbReference type="EMBL" id="UYJE01005408">
    <property type="protein sequence ID" value="VDI37174.1"/>
    <property type="molecule type" value="Genomic_DNA"/>
</dbReference>
<dbReference type="InterPro" id="IPR003593">
    <property type="entry name" value="AAA+_ATPase"/>
</dbReference>
<evidence type="ECO:0000256" key="4">
    <source>
        <dbReference type="SAM" id="MobiDB-lite"/>
    </source>
</evidence>
<dbReference type="InterPro" id="IPR027417">
    <property type="entry name" value="P-loop_NTPase"/>
</dbReference>
<dbReference type="CDD" id="cd00009">
    <property type="entry name" value="AAA"/>
    <property type="match status" value="1"/>
</dbReference>
<protein>
    <recommendedName>
        <fullName evidence="5">RING-type domain-containing protein</fullName>
    </recommendedName>
</protein>
<keyword evidence="2" id="KW-0862">Zinc</keyword>
<keyword evidence="1 3" id="KW-0479">Metal-binding</keyword>
<feature type="compositionally biased region" description="Polar residues" evidence="4">
    <location>
        <begin position="2920"/>
        <end position="2930"/>
    </location>
</feature>
<feature type="compositionally biased region" description="Polar residues" evidence="4">
    <location>
        <begin position="2595"/>
        <end position="2604"/>
    </location>
</feature>
<evidence type="ECO:0000256" key="1">
    <source>
        <dbReference type="ARBA" id="ARBA00022771"/>
    </source>
</evidence>
<dbReference type="PANTHER" id="PTHR22605">
    <property type="entry name" value="RZ-TYPE DOMAIN-CONTAINING PROTEIN"/>
    <property type="match status" value="1"/>
</dbReference>
<feature type="region of interest" description="Disordered" evidence="4">
    <location>
        <begin position="2541"/>
        <end position="2562"/>
    </location>
</feature>
<feature type="compositionally biased region" description="Polar residues" evidence="4">
    <location>
        <begin position="2637"/>
        <end position="2660"/>
    </location>
</feature>
<comment type="caution">
    <text evidence="6">The sequence shown here is derived from an EMBL/GenBank/DDBJ whole genome shotgun (WGS) entry which is preliminary data.</text>
</comment>
<evidence type="ECO:0000256" key="3">
    <source>
        <dbReference type="PROSITE-ProRule" id="PRU00175"/>
    </source>
</evidence>
<feature type="compositionally biased region" description="Low complexity" evidence="4">
    <location>
        <begin position="2931"/>
        <end position="2947"/>
    </location>
</feature>
<feature type="non-terminal residue" evidence="6">
    <location>
        <position position="1"/>
    </location>
</feature>
<dbReference type="InterPro" id="IPR001841">
    <property type="entry name" value="Znf_RING"/>
</dbReference>
<dbReference type="PANTHER" id="PTHR22605:SF16">
    <property type="entry name" value="E3 UBIQUITIN-PROTEIN LIGASE RNF213"/>
    <property type="match status" value="1"/>
</dbReference>
<feature type="compositionally biased region" description="Basic and acidic residues" evidence="4">
    <location>
        <begin position="2661"/>
        <end position="2670"/>
    </location>
</feature>
<dbReference type="PROSITE" id="PS50089">
    <property type="entry name" value="ZF_RING_2"/>
    <property type="match status" value="1"/>
</dbReference>
<dbReference type="GO" id="GO:0008270">
    <property type="term" value="F:zinc ion binding"/>
    <property type="evidence" value="ECO:0007669"/>
    <property type="project" value="UniProtKB-KW"/>
</dbReference>
<feature type="region of interest" description="Disordered" evidence="4">
    <location>
        <begin position="2595"/>
        <end position="2670"/>
    </location>
</feature>
<dbReference type="FunFam" id="3.40.50.300:FF:000491">
    <property type="entry name" value="E3 ubiquitin-protein ligase RNF213"/>
    <property type="match status" value="1"/>
</dbReference>
<dbReference type="Gene3D" id="3.40.50.300">
    <property type="entry name" value="P-loop containing nucleotide triphosphate hydrolases"/>
    <property type="match status" value="2"/>
</dbReference>
<reference evidence="6" key="1">
    <citation type="submission" date="2018-11" db="EMBL/GenBank/DDBJ databases">
        <authorList>
            <person name="Alioto T."/>
            <person name="Alioto T."/>
        </authorList>
    </citation>
    <scope>NUCLEOTIDE SEQUENCE</scope>
</reference>
<evidence type="ECO:0000256" key="2">
    <source>
        <dbReference type="ARBA" id="ARBA00022833"/>
    </source>
</evidence>
<keyword evidence="7" id="KW-1185">Reference proteome</keyword>
<dbReference type="SMART" id="SM00382">
    <property type="entry name" value="AAA"/>
    <property type="match status" value="2"/>
</dbReference>
<accession>A0A8B6EML4</accession>
<dbReference type="Proteomes" id="UP000596742">
    <property type="component" value="Unassembled WGS sequence"/>
</dbReference>
<dbReference type="OrthoDB" id="6285590at2759"/>
<dbReference type="GO" id="GO:0004842">
    <property type="term" value="F:ubiquitin-protein transferase activity"/>
    <property type="evidence" value="ECO:0007669"/>
    <property type="project" value="InterPro"/>
</dbReference>
<evidence type="ECO:0000259" key="5">
    <source>
        <dbReference type="PROSITE" id="PS50089"/>
    </source>
</evidence>
<feature type="region of interest" description="Disordered" evidence="4">
    <location>
        <begin position="2906"/>
        <end position="2953"/>
    </location>
</feature>
<evidence type="ECO:0000313" key="7">
    <source>
        <dbReference type="Proteomes" id="UP000596742"/>
    </source>
</evidence>
<name>A0A8B6EML4_MYTGA</name>
<proteinExistence type="predicted"/>
<gene>
    <name evidence="6" type="ORF">MGAL_10B008316</name>
</gene>
<evidence type="ECO:0000313" key="6">
    <source>
        <dbReference type="EMBL" id="VDI37174.1"/>
    </source>
</evidence>
<keyword evidence="1 3" id="KW-0863">Zinc-finger</keyword>
<organism evidence="6 7">
    <name type="scientific">Mytilus galloprovincialis</name>
    <name type="common">Mediterranean mussel</name>
    <dbReference type="NCBI Taxonomy" id="29158"/>
    <lineage>
        <taxon>Eukaryota</taxon>
        <taxon>Metazoa</taxon>
        <taxon>Spiralia</taxon>
        <taxon>Lophotrochozoa</taxon>
        <taxon>Mollusca</taxon>
        <taxon>Bivalvia</taxon>
        <taxon>Autobranchia</taxon>
        <taxon>Pteriomorphia</taxon>
        <taxon>Mytilida</taxon>
        <taxon>Mytiloidea</taxon>
        <taxon>Mytilidae</taxon>
        <taxon>Mytilinae</taxon>
        <taxon>Mytilus</taxon>
    </lineage>
</organism>
<feature type="compositionally biased region" description="Polar residues" evidence="4">
    <location>
        <begin position="2541"/>
        <end position="2560"/>
    </location>
</feature>